<keyword evidence="8" id="KW-0732">Signal</keyword>
<feature type="transmembrane region" description="Helical" evidence="7">
    <location>
        <begin position="413"/>
        <end position="435"/>
    </location>
</feature>
<evidence type="ECO:0000256" key="7">
    <source>
        <dbReference type="SAM" id="Phobius"/>
    </source>
</evidence>
<protein>
    <recommendedName>
        <fullName evidence="9">Cytochrome b561 domain-containing protein</fullName>
    </recommendedName>
</protein>
<feature type="transmembrane region" description="Helical" evidence="7">
    <location>
        <begin position="488"/>
        <end position="511"/>
    </location>
</feature>
<reference evidence="10" key="2">
    <citation type="submission" date="2017-05" db="UniProtKB">
        <authorList>
            <consortium name="EnsemblMetazoa"/>
        </authorList>
    </citation>
    <scope>IDENTIFICATION</scope>
</reference>
<feature type="transmembrane region" description="Helical" evidence="7">
    <location>
        <begin position="375"/>
        <end position="401"/>
    </location>
</feature>
<dbReference type="eggNOG" id="KOG1468">
    <property type="taxonomic scope" value="Eukaryota"/>
</dbReference>
<dbReference type="PROSITE" id="PS50939">
    <property type="entry name" value="CYTOCHROME_B561"/>
    <property type="match status" value="1"/>
</dbReference>
<dbReference type="OrthoDB" id="2419613at2759"/>
<dbReference type="SMART" id="SM00665">
    <property type="entry name" value="B561"/>
    <property type="match status" value="1"/>
</dbReference>
<evidence type="ECO:0000256" key="1">
    <source>
        <dbReference type="ARBA" id="ARBA00004370"/>
    </source>
</evidence>
<dbReference type="STRING" id="400682.A0A1X7TXV5"/>
<dbReference type="EnsemblMetazoa" id="XM_003389477.3">
    <property type="protein sequence ID" value="XP_003389525.2"/>
    <property type="gene ID" value="LOC100632680"/>
</dbReference>
<keyword evidence="3 7" id="KW-0812">Transmembrane</keyword>
<sequence>MKVLLFVLFSFFAPSLSSPLTWRLVSDSGPKGFGTAMVYDNSSNSLILFGSLTGPNATSSGPETWRYDLSDGTWSIIHDGSGTVPANRRFAYFGLVRVNGVSLFVLSHGHLGVLEYDDTWVFSLDDYTWRTPSVTGNPPGTRYGGHFGAWDNVFWMGSGFTKITSIPSRYIDTFRLTFTDTNTASWETVHDQPTSGNQFNPLVPHGRCLQGSSVVDENTLVMFGGCMRGGNGGGPCPAEDGWVFDNRDKKWTELPRCATPRIWSAMAPLSNETGKAVLYGGSDTWTDQVISDTPWPENEVLVVDTDNKDWTRYLVRAESNVYPQRRYRHAMAAGNNGRVYMFGGSLMSNDSQLNDLWLLEGDVSLTMTTGCDRVWFAYTHLHGLFMIIAFGILFPTGAFIARYYRCKGKKIWFIAHVTVQITAVVFTIPAFVMIFPTGASLEPTHPHAIIGIILMTIMIVQPINGILRPHIKEGIEKSKYRICWEWFHRIWGASTIILGLIQVTLGVFLIVPPMGVWIVWILMLCGWVAAFIVHEVIKVVCMCKDKNDADEEFEMKSKHP</sequence>
<evidence type="ECO:0000313" key="10">
    <source>
        <dbReference type="EnsemblMetazoa" id="Aqu2.1.20219_001"/>
    </source>
</evidence>
<evidence type="ECO:0000313" key="11">
    <source>
        <dbReference type="Proteomes" id="UP000007879"/>
    </source>
</evidence>
<keyword evidence="11" id="KW-1185">Reference proteome</keyword>
<comment type="subcellular location">
    <subcellularLocation>
        <location evidence="1">Membrane</location>
    </subcellularLocation>
</comment>
<evidence type="ECO:0000256" key="8">
    <source>
        <dbReference type="SAM" id="SignalP"/>
    </source>
</evidence>
<dbReference type="SUPFAM" id="SSF50965">
    <property type="entry name" value="Galactose oxidase, central domain"/>
    <property type="match status" value="1"/>
</dbReference>
<feature type="transmembrane region" description="Helical" evidence="7">
    <location>
        <begin position="447"/>
        <end position="467"/>
    </location>
</feature>
<keyword evidence="6 7" id="KW-0472">Membrane</keyword>
<dbReference type="CDD" id="cd08760">
    <property type="entry name" value="Cyt_b561_FRRS1_like"/>
    <property type="match status" value="1"/>
</dbReference>
<dbReference type="Gene3D" id="2.120.10.80">
    <property type="entry name" value="Kelch-type beta propeller"/>
    <property type="match status" value="2"/>
</dbReference>
<dbReference type="GO" id="GO:0016020">
    <property type="term" value="C:membrane"/>
    <property type="evidence" value="ECO:0007669"/>
    <property type="project" value="UniProtKB-SubCell"/>
</dbReference>
<dbReference type="AlphaFoldDB" id="A0A1X7TXV5"/>
<feature type="chain" id="PRO_5010880868" description="Cytochrome b561 domain-containing protein" evidence="8">
    <location>
        <begin position="18"/>
        <end position="560"/>
    </location>
</feature>
<dbReference type="Pfam" id="PF03188">
    <property type="entry name" value="Cytochrom_B561"/>
    <property type="match status" value="1"/>
</dbReference>
<dbReference type="Proteomes" id="UP000007879">
    <property type="component" value="Unassembled WGS sequence"/>
</dbReference>
<organism evidence="10">
    <name type="scientific">Amphimedon queenslandica</name>
    <name type="common">Sponge</name>
    <dbReference type="NCBI Taxonomy" id="400682"/>
    <lineage>
        <taxon>Eukaryota</taxon>
        <taxon>Metazoa</taxon>
        <taxon>Porifera</taxon>
        <taxon>Demospongiae</taxon>
        <taxon>Heteroscleromorpha</taxon>
        <taxon>Haplosclerida</taxon>
        <taxon>Niphatidae</taxon>
        <taxon>Amphimedon</taxon>
    </lineage>
</organism>
<dbReference type="InterPro" id="IPR015915">
    <property type="entry name" value="Kelch-typ_b-propeller"/>
</dbReference>
<feature type="transmembrane region" description="Helical" evidence="7">
    <location>
        <begin position="517"/>
        <end position="537"/>
    </location>
</feature>
<evidence type="ECO:0000256" key="5">
    <source>
        <dbReference type="ARBA" id="ARBA00022989"/>
    </source>
</evidence>
<name>A0A1X7TXV5_AMPQE</name>
<keyword evidence="2" id="KW-0813">Transport</keyword>
<dbReference type="InParanoid" id="A0A1X7TXV5"/>
<dbReference type="InterPro" id="IPR011043">
    <property type="entry name" value="Gal_Oxase/kelch_b-propeller"/>
</dbReference>
<reference evidence="11" key="1">
    <citation type="journal article" date="2010" name="Nature">
        <title>The Amphimedon queenslandica genome and the evolution of animal complexity.</title>
        <authorList>
            <person name="Srivastava M."/>
            <person name="Simakov O."/>
            <person name="Chapman J."/>
            <person name="Fahey B."/>
            <person name="Gauthier M.E."/>
            <person name="Mitros T."/>
            <person name="Richards G.S."/>
            <person name="Conaco C."/>
            <person name="Dacre M."/>
            <person name="Hellsten U."/>
            <person name="Larroux C."/>
            <person name="Putnam N.H."/>
            <person name="Stanke M."/>
            <person name="Adamska M."/>
            <person name="Darling A."/>
            <person name="Degnan S.M."/>
            <person name="Oakley T.H."/>
            <person name="Plachetzki D.C."/>
            <person name="Zhai Y."/>
            <person name="Adamski M."/>
            <person name="Calcino A."/>
            <person name="Cummins S.F."/>
            <person name="Goodstein D.M."/>
            <person name="Harris C."/>
            <person name="Jackson D.J."/>
            <person name="Leys S.P."/>
            <person name="Shu S."/>
            <person name="Woodcroft B.J."/>
            <person name="Vervoort M."/>
            <person name="Kosik K.S."/>
            <person name="Manning G."/>
            <person name="Degnan B.M."/>
            <person name="Rokhsar D.S."/>
        </authorList>
    </citation>
    <scope>NUCLEOTIDE SEQUENCE [LARGE SCALE GENOMIC DNA]</scope>
</reference>
<evidence type="ECO:0000259" key="9">
    <source>
        <dbReference type="PROSITE" id="PS50939"/>
    </source>
</evidence>
<evidence type="ECO:0000256" key="6">
    <source>
        <dbReference type="ARBA" id="ARBA00023136"/>
    </source>
</evidence>
<keyword evidence="4" id="KW-0249">Electron transport</keyword>
<gene>
    <name evidence="10" type="primary">100632680</name>
</gene>
<evidence type="ECO:0000256" key="3">
    <source>
        <dbReference type="ARBA" id="ARBA00022692"/>
    </source>
</evidence>
<dbReference type="PANTHER" id="PTHR23130:SF171">
    <property type="entry name" value="OS01G0895300 PROTEIN"/>
    <property type="match status" value="1"/>
</dbReference>
<proteinExistence type="predicted"/>
<dbReference type="PANTHER" id="PTHR23130">
    <property type="entry name" value="CYTOCHROME B561 AND DOMON DOMAIN-CONTAINING PROTEIN"/>
    <property type="match status" value="1"/>
</dbReference>
<dbReference type="eggNOG" id="KOG4293">
    <property type="taxonomic scope" value="Eukaryota"/>
</dbReference>
<dbReference type="EnsemblMetazoa" id="Aqu2.1.20219_001">
    <property type="protein sequence ID" value="Aqu2.1.20219_001"/>
    <property type="gene ID" value="Aqu2.1.20219"/>
</dbReference>
<accession>A0A1X7TXV5</accession>
<dbReference type="Gene3D" id="1.20.120.1770">
    <property type="match status" value="1"/>
</dbReference>
<keyword evidence="5 7" id="KW-1133">Transmembrane helix</keyword>
<dbReference type="KEGG" id="aqu:100632680"/>
<evidence type="ECO:0000256" key="4">
    <source>
        <dbReference type="ARBA" id="ARBA00022982"/>
    </source>
</evidence>
<feature type="domain" description="Cytochrome b561" evidence="9">
    <location>
        <begin position="342"/>
        <end position="544"/>
    </location>
</feature>
<dbReference type="InterPro" id="IPR006593">
    <property type="entry name" value="Cyt_b561/ferric_Rdtase_TM"/>
</dbReference>
<feature type="signal peptide" evidence="8">
    <location>
        <begin position="1"/>
        <end position="17"/>
    </location>
</feature>
<evidence type="ECO:0000256" key="2">
    <source>
        <dbReference type="ARBA" id="ARBA00022448"/>
    </source>
</evidence>